<evidence type="ECO:0000313" key="3">
    <source>
        <dbReference type="Proteomes" id="UP000765509"/>
    </source>
</evidence>
<proteinExistence type="predicted"/>
<dbReference type="AlphaFoldDB" id="A0A9Q3KQ70"/>
<organism evidence="2 3">
    <name type="scientific">Austropuccinia psidii MF-1</name>
    <dbReference type="NCBI Taxonomy" id="1389203"/>
    <lineage>
        <taxon>Eukaryota</taxon>
        <taxon>Fungi</taxon>
        <taxon>Dikarya</taxon>
        <taxon>Basidiomycota</taxon>
        <taxon>Pucciniomycotina</taxon>
        <taxon>Pucciniomycetes</taxon>
        <taxon>Pucciniales</taxon>
        <taxon>Sphaerophragmiaceae</taxon>
        <taxon>Austropuccinia</taxon>
    </lineage>
</organism>
<feature type="region of interest" description="Disordered" evidence="1">
    <location>
        <begin position="44"/>
        <end position="95"/>
    </location>
</feature>
<gene>
    <name evidence="2" type="ORF">O181_124296</name>
</gene>
<name>A0A9Q3KQ70_9BASI</name>
<dbReference type="Proteomes" id="UP000765509">
    <property type="component" value="Unassembled WGS sequence"/>
</dbReference>
<accession>A0A9Q3KQ70</accession>
<reference evidence="2" key="1">
    <citation type="submission" date="2021-03" db="EMBL/GenBank/DDBJ databases">
        <title>Draft genome sequence of rust myrtle Austropuccinia psidii MF-1, a brazilian biotype.</title>
        <authorList>
            <person name="Quecine M.C."/>
            <person name="Pachon D.M.R."/>
            <person name="Bonatelli M.L."/>
            <person name="Correr F.H."/>
            <person name="Franceschini L.M."/>
            <person name="Leite T.F."/>
            <person name="Margarido G.R.A."/>
            <person name="Almeida C.A."/>
            <person name="Ferrarezi J.A."/>
            <person name="Labate C.A."/>
        </authorList>
    </citation>
    <scope>NUCLEOTIDE SEQUENCE</scope>
    <source>
        <strain evidence="2">MF-1</strain>
    </source>
</reference>
<protein>
    <submittedName>
        <fullName evidence="2">Uncharacterized protein</fullName>
    </submittedName>
</protein>
<dbReference type="EMBL" id="AVOT02118371">
    <property type="protein sequence ID" value="MBW0584581.1"/>
    <property type="molecule type" value="Genomic_DNA"/>
</dbReference>
<comment type="caution">
    <text evidence="2">The sequence shown here is derived from an EMBL/GenBank/DDBJ whole genome shotgun (WGS) entry which is preliminary data.</text>
</comment>
<evidence type="ECO:0000256" key="1">
    <source>
        <dbReference type="SAM" id="MobiDB-lite"/>
    </source>
</evidence>
<sequence>MAPHSSPQGEYSKASLGWIHHPVLPCNFGEAMVLVVLDPPMGPGHKIWAQGASNNPHGPRVRSTAHGPQTAAYGPRPAHHRTPKPKNGQIGPEIQ</sequence>
<keyword evidence="3" id="KW-1185">Reference proteome</keyword>
<evidence type="ECO:0000313" key="2">
    <source>
        <dbReference type="EMBL" id="MBW0584581.1"/>
    </source>
</evidence>